<dbReference type="EMBL" id="JAFMPP010000001">
    <property type="protein sequence ID" value="MBO0661245.1"/>
    <property type="molecule type" value="Genomic_DNA"/>
</dbReference>
<dbReference type="InterPro" id="IPR038610">
    <property type="entry name" value="FliK-like_C_sf"/>
</dbReference>
<feature type="region of interest" description="Disordered" evidence="1">
    <location>
        <begin position="718"/>
        <end position="745"/>
    </location>
</feature>
<dbReference type="RefSeq" id="WP_207255884.1">
    <property type="nucleotide sequence ID" value="NZ_JAFMPP010000001.1"/>
</dbReference>
<evidence type="ECO:0000256" key="1">
    <source>
        <dbReference type="SAM" id="MobiDB-lite"/>
    </source>
</evidence>
<keyword evidence="4" id="KW-1185">Reference proteome</keyword>
<feature type="compositionally biased region" description="Polar residues" evidence="1">
    <location>
        <begin position="498"/>
        <end position="513"/>
    </location>
</feature>
<feature type="region of interest" description="Disordered" evidence="1">
    <location>
        <begin position="1"/>
        <end position="82"/>
    </location>
</feature>
<dbReference type="AlphaFoldDB" id="A0A939FTQ7"/>
<dbReference type="CDD" id="cd17470">
    <property type="entry name" value="T3SS_Flik_C"/>
    <property type="match status" value="1"/>
</dbReference>
<evidence type="ECO:0000313" key="3">
    <source>
        <dbReference type="EMBL" id="MBO0661245.1"/>
    </source>
</evidence>
<feature type="domain" description="Flagellar hook-length control protein-like C-terminal" evidence="2">
    <location>
        <begin position="641"/>
        <end position="709"/>
    </location>
</feature>
<protein>
    <submittedName>
        <fullName evidence="3">Flagellar hook-length control protein FliK</fullName>
    </submittedName>
</protein>
<reference evidence="3" key="1">
    <citation type="submission" date="2021-03" db="EMBL/GenBank/DDBJ databases">
        <title>Whole genome sequence of Jiella sp. CQZ9-1.</title>
        <authorList>
            <person name="Tuo L."/>
        </authorList>
    </citation>
    <scope>NUCLEOTIDE SEQUENCE</scope>
    <source>
        <strain evidence="3">CQZ9-1</strain>
    </source>
</reference>
<evidence type="ECO:0000259" key="2">
    <source>
        <dbReference type="Pfam" id="PF02120"/>
    </source>
</evidence>
<accession>A0A939FTQ7</accession>
<sequence>MTVAARLVSETTNVPSTRGAGSREQDGNEGKGFGAMMREAHSSKDGRDASKTASKAAAVSDDGGDRPDPNTADGKAPSAVIADRSTQLAAKLAGKGDTVAAARHNTAAVQSEADAGETLTPLPGGQEVEEKKAELAAETLRLDAAGRPIRRSLFAPVTAENDPQLAGAAKAAAPHIKIEEPLSAENNAKELGLLLPGEVDPAAVPTRRHSGRIIVTVGRGQAIAEPVKDKDAAPPSRPVAPDAKLVAILGSFGVTYQIVPESTNDKVAEAVSQGKTTGEDSEARKAKPEGALAAALGTAGKGLTGASDSTKAADGASPSTAKQHDHRDAAIDPARLKTDNANAGSNASSASATGHAMSAASASAATAAAASTRISTPGLAAKVDLVSMRTDFEPATRRANRDAATTPATDQPRAEPKAPRDVMAAFGRTLAHSTSPVDTRPTMPQSVAGTDQAQASVDVSTSGGNGGERGSGSERRSHSGQSKASAALASRRDASRSVWSGSTADMPSASAVSNDGRPSGATPMPATRLPSKAMAAARSLVAEQSPHHQSVGARSKGIATDLRADLNPRPDQQAETIAAQQMSQSRAAQATTAAAAAAAAAPQASAGRQVVDAVAAALAEMGPGASSADPASRTRMRAGGAALKTIQIQLSPEQLGKVNVTLKLIEGNLAVHIETSEPETALRLKDDTEGLTTLLKSAGFNVDEASITLAATDGSVDQIRDGRGSNDTASTGTSRRRELQRAGGRGLPLEFADMASEADTEPFVYL</sequence>
<feature type="compositionally biased region" description="Low complexity" evidence="1">
    <location>
        <begin position="479"/>
        <end position="489"/>
    </location>
</feature>
<keyword evidence="3" id="KW-0966">Cell projection</keyword>
<feature type="region of interest" description="Disordered" evidence="1">
    <location>
        <begin position="392"/>
        <end position="558"/>
    </location>
</feature>
<dbReference type="InterPro" id="IPR021136">
    <property type="entry name" value="Flagellar_hook_control-like_C"/>
</dbReference>
<comment type="caution">
    <text evidence="3">The sequence shown here is derived from an EMBL/GenBank/DDBJ whole genome shotgun (WGS) entry which is preliminary data.</text>
</comment>
<feature type="compositionally biased region" description="Basic and acidic residues" evidence="1">
    <location>
        <begin position="392"/>
        <end position="401"/>
    </location>
</feature>
<feature type="compositionally biased region" description="Low complexity" evidence="1">
    <location>
        <begin position="51"/>
        <end position="61"/>
    </location>
</feature>
<keyword evidence="3" id="KW-0969">Cilium</keyword>
<keyword evidence="3" id="KW-0282">Flagellum</keyword>
<dbReference type="Proteomes" id="UP000664122">
    <property type="component" value="Unassembled WGS sequence"/>
</dbReference>
<evidence type="ECO:0000313" key="4">
    <source>
        <dbReference type="Proteomes" id="UP000664122"/>
    </source>
</evidence>
<feature type="region of interest" description="Disordered" evidence="1">
    <location>
        <begin position="303"/>
        <end position="328"/>
    </location>
</feature>
<name>A0A939FTQ7_9HYPH</name>
<feature type="compositionally biased region" description="Basic and acidic residues" evidence="1">
    <location>
        <begin position="38"/>
        <end position="50"/>
    </location>
</feature>
<feature type="region of interest" description="Disordered" evidence="1">
    <location>
        <begin position="105"/>
        <end position="124"/>
    </location>
</feature>
<dbReference type="Gene3D" id="3.30.750.140">
    <property type="match status" value="1"/>
</dbReference>
<feature type="compositionally biased region" description="Polar residues" evidence="1">
    <location>
        <begin position="431"/>
        <end position="459"/>
    </location>
</feature>
<gene>
    <name evidence="3" type="ORF">J1C48_01540</name>
</gene>
<proteinExistence type="predicted"/>
<dbReference type="Pfam" id="PF02120">
    <property type="entry name" value="Flg_hook"/>
    <property type="match status" value="1"/>
</dbReference>
<organism evidence="3 4">
    <name type="scientific">Jiella flava</name>
    <dbReference type="NCBI Taxonomy" id="2816857"/>
    <lineage>
        <taxon>Bacteria</taxon>
        <taxon>Pseudomonadati</taxon>
        <taxon>Pseudomonadota</taxon>
        <taxon>Alphaproteobacteria</taxon>
        <taxon>Hyphomicrobiales</taxon>
        <taxon>Aurantimonadaceae</taxon>
        <taxon>Jiella</taxon>
    </lineage>
</organism>